<keyword evidence="1" id="KW-0732">Signal</keyword>
<organism evidence="2 3">
    <name type="scientific">Dentiscutata erythropus</name>
    <dbReference type="NCBI Taxonomy" id="1348616"/>
    <lineage>
        <taxon>Eukaryota</taxon>
        <taxon>Fungi</taxon>
        <taxon>Fungi incertae sedis</taxon>
        <taxon>Mucoromycota</taxon>
        <taxon>Glomeromycotina</taxon>
        <taxon>Glomeromycetes</taxon>
        <taxon>Diversisporales</taxon>
        <taxon>Gigasporaceae</taxon>
        <taxon>Dentiscutata</taxon>
    </lineage>
</organism>
<dbReference type="EMBL" id="CAJVPY010024429">
    <property type="protein sequence ID" value="CAG8786688.1"/>
    <property type="molecule type" value="Genomic_DNA"/>
</dbReference>
<name>A0A9N9P4D4_9GLOM</name>
<protein>
    <submittedName>
        <fullName evidence="2">14972_t:CDS:1</fullName>
    </submittedName>
</protein>
<accession>A0A9N9P4D4</accession>
<proteinExistence type="predicted"/>
<evidence type="ECO:0000313" key="2">
    <source>
        <dbReference type="EMBL" id="CAG8786688.1"/>
    </source>
</evidence>
<gene>
    <name evidence="2" type="ORF">DERYTH_LOCUS20557</name>
</gene>
<reference evidence="2" key="1">
    <citation type="submission" date="2021-06" db="EMBL/GenBank/DDBJ databases">
        <authorList>
            <person name="Kallberg Y."/>
            <person name="Tangrot J."/>
            <person name="Rosling A."/>
        </authorList>
    </citation>
    <scope>NUCLEOTIDE SEQUENCE</scope>
    <source>
        <strain evidence="2">MA453B</strain>
    </source>
</reference>
<feature type="signal peptide" evidence="1">
    <location>
        <begin position="1"/>
        <end position="21"/>
    </location>
</feature>
<feature type="chain" id="PRO_5040127234" evidence="1">
    <location>
        <begin position="22"/>
        <end position="102"/>
    </location>
</feature>
<keyword evidence="3" id="KW-1185">Reference proteome</keyword>
<sequence length="102" mass="11996">FCSNFLIYHFAFSTLIPLLQQLSRPTAFVVPCVALLESYRGKFPNAISELRNLFRQGIVYITVPYLGYGPTKTNIFLAHQLYTLLFYYEVCYESQWDIDFLY</sequence>
<dbReference type="OrthoDB" id="411524at2759"/>
<dbReference type="AlphaFoldDB" id="A0A9N9P4D4"/>
<feature type="non-terminal residue" evidence="2">
    <location>
        <position position="1"/>
    </location>
</feature>
<evidence type="ECO:0000256" key="1">
    <source>
        <dbReference type="SAM" id="SignalP"/>
    </source>
</evidence>
<comment type="caution">
    <text evidence="2">The sequence shown here is derived from an EMBL/GenBank/DDBJ whole genome shotgun (WGS) entry which is preliminary data.</text>
</comment>
<dbReference type="Proteomes" id="UP000789405">
    <property type="component" value="Unassembled WGS sequence"/>
</dbReference>
<evidence type="ECO:0000313" key="3">
    <source>
        <dbReference type="Proteomes" id="UP000789405"/>
    </source>
</evidence>